<keyword evidence="3 7" id="KW-0812">Transmembrane</keyword>
<dbReference type="GO" id="GO:0005524">
    <property type="term" value="F:ATP binding"/>
    <property type="evidence" value="ECO:0007669"/>
    <property type="project" value="InterPro"/>
</dbReference>
<dbReference type="OrthoDB" id="66620at2759"/>
<dbReference type="InterPro" id="IPR050352">
    <property type="entry name" value="ABCG_transporters"/>
</dbReference>
<proteinExistence type="predicted"/>
<reference evidence="9 10" key="1">
    <citation type="journal article" date="2013" name="BMC Genomics">
        <title>Reconstruction of the lipid metabolism for the microalga Monoraphidium neglectum from its genome sequence reveals characteristics suitable for biofuel production.</title>
        <authorList>
            <person name="Bogen C."/>
            <person name="Al-Dilaimi A."/>
            <person name="Albersmeier A."/>
            <person name="Wichmann J."/>
            <person name="Grundmann M."/>
            <person name="Rupp O."/>
            <person name="Lauersen K.J."/>
            <person name="Blifernez-Klassen O."/>
            <person name="Kalinowski J."/>
            <person name="Goesmann A."/>
            <person name="Mussgnug J.H."/>
            <person name="Kruse O."/>
        </authorList>
    </citation>
    <scope>NUCLEOTIDE SEQUENCE [LARGE SCALE GENOMIC DNA]</scope>
    <source>
        <strain evidence="9 10">SAG 48.87</strain>
    </source>
</reference>
<evidence type="ECO:0000256" key="4">
    <source>
        <dbReference type="ARBA" id="ARBA00022989"/>
    </source>
</evidence>
<dbReference type="PANTHER" id="PTHR48041">
    <property type="entry name" value="ABC TRANSPORTER G FAMILY MEMBER 28"/>
    <property type="match status" value="1"/>
</dbReference>
<dbReference type="EMBL" id="KK105708">
    <property type="protein sequence ID" value="KIY92351.1"/>
    <property type="molecule type" value="Genomic_DNA"/>
</dbReference>
<dbReference type="KEGG" id="mng:MNEG_15612"/>
<protein>
    <recommendedName>
        <fullName evidence="8">ABC transporter domain-containing protein</fullName>
    </recommendedName>
</protein>
<dbReference type="Proteomes" id="UP000054498">
    <property type="component" value="Unassembled WGS sequence"/>
</dbReference>
<evidence type="ECO:0000313" key="10">
    <source>
        <dbReference type="Proteomes" id="UP000054498"/>
    </source>
</evidence>
<keyword evidence="10" id="KW-1185">Reference proteome</keyword>
<evidence type="ECO:0000256" key="6">
    <source>
        <dbReference type="SAM" id="MobiDB-lite"/>
    </source>
</evidence>
<feature type="region of interest" description="Disordered" evidence="6">
    <location>
        <begin position="73"/>
        <end position="98"/>
    </location>
</feature>
<dbReference type="Pfam" id="PF00005">
    <property type="entry name" value="ABC_tran"/>
    <property type="match status" value="1"/>
</dbReference>
<feature type="domain" description="ABC transporter" evidence="8">
    <location>
        <begin position="136"/>
        <end position="215"/>
    </location>
</feature>
<evidence type="ECO:0000256" key="5">
    <source>
        <dbReference type="ARBA" id="ARBA00023136"/>
    </source>
</evidence>
<comment type="subcellular location">
    <subcellularLocation>
        <location evidence="1">Membrane</location>
        <topology evidence="1">Multi-pass membrane protein</topology>
    </subcellularLocation>
</comment>
<dbReference type="SUPFAM" id="SSF52540">
    <property type="entry name" value="P-loop containing nucleoside triphosphate hydrolases"/>
    <property type="match status" value="1"/>
</dbReference>
<sequence>MAGEAQPSYLVGKTLATGEWGHTSITPLWVPVLVFAHLYAAFWLYRAWRLNAPPAKKHVCWARTAFEEHISKRAADKSGGRTVPKAEPATPALAGAAAGASARGRPATTLEWRGLGCSYSTAAGPKVVLDDVWGVARPGEMQALLGPSGAGKSTLMDILAMRKSLGALSGRLLVGGAPATKGFVRRTAYVPQEDNFVPTMTAWETLTFYAEDRVEGSAEGRNVLH</sequence>
<keyword evidence="4 7" id="KW-1133">Transmembrane helix</keyword>
<dbReference type="GO" id="GO:0016020">
    <property type="term" value="C:membrane"/>
    <property type="evidence" value="ECO:0007669"/>
    <property type="project" value="UniProtKB-SubCell"/>
</dbReference>
<dbReference type="PANTHER" id="PTHR48041:SF139">
    <property type="entry name" value="PROTEIN SCARLET"/>
    <property type="match status" value="1"/>
</dbReference>
<evidence type="ECO:0000256" key="2">
    <source>
        <dbReference type="ARBA" id="ARBA00022448"/>
    </source>
</evidence>
<evidence type="ECO:0000256" key="7">
    <source>
        <dbReference type="SAM" id="Phobius"/>
    </source>
</evidence>
<dbReference type="RefSeq" id="XP_013891371.1">
    <property type="nucleotide sequence ID" value="XM_014035917.1"/>
</dbReference>
<feature type="transmembrane region" description="Helical" evidence="7">
    <location>
        <begin position="28"/>
        <end position="48"/>
    </location>
</feature>
<keyword evidence="2" id="KW-0813">Transport</keyword>
<dbReference type="InterPro" id="IPR003439">
    <property type="entry name" value="ABC_transporter-like_ATP-bd"/>
</dbReference>
<dbReference type="GeneID" id="25733291"/>
<gene>
    <name evidence="9" type="ORF">MNEG_15612</name>
</gene>
<evidence type="ECO:0000259" key="8">
    <source>
        <dbReference type="Pfam" id="PF00005"/>
    </source>
</evidence>
<keyword evidence="5 7" id="KW-0472">Membrane</keyword>
<dbReference type="GO" id="GO:0016887">
    <property type="term" value="F:ATP hydrolysis activity"/>
    <property type="evidence" value="ECO:0007669"/>
    <property type="project" value="InterPro"/>
</dbReference>
<dbReference type="Gene3D" id="3.40.50.300">
    <property type="entry name" value="P-loop containing nucleotide triphosphate hydrolases"/>
    <property type="match status" value="1"/>
</dbReference>
<evidence type="ECO:0000256" key="3">
    <source>
        <dbReference type="ARBA" id="ARBA00022692"/>
    </source>
</evidence>
<evidence type="ECO:0000256" key="1">
    <source>
        <dbReference type="ARBA" id="ARBA00004141"/>
    </source>
</evidence>
<dbReference type="AlphaFoldDB" id="A0A0D2LQY2"/>
<dbReference type="GO" id="GO:0042626">
    <property type="term" value="F:ATPase-coupled transmembrane transporter activity"/>
    <property type="evidence" value="ECO:0007669"/>
    <property type="project" value="TreeGrafter"/>
</dbReference>
<dbReference type="InterPro" id="IPR027417">
    <property type="entry name" value="P-loop_NTPase"/>
</dbReference>
<organism evidence="9 10">
    <name type="scientific">Monoraphidium neglectum</name>
    <dbReference type="NCBI Taxonomy" id="145388"/>
    <lineage>
        <taxon>Eukaryota</taxon>
        <taxon>Viridiplantae</taxon>
        <taxon>Chlorophyta</taxon>
        <taxon>core chlorophytes</taxon>
        <taxon>Chlorophyceae</taxon>
        <taxon>CS clade</taxon>
        <taxon>Sphaeropleales</taxon>
        <taxon>Selenastraceae</taxon>
        <taxon>Monoraphidium</taxon>
    </lineage>
</organism>
<feature type="compositionally biased region" description="Low complexity" evidence="6">
    <location>
        <begin position="86"/>
        <end position="98"/>
    </location>
</feature>
<name>A0A0D2LQY2_9CHLO</name>
<accession>A0A0D2LQY2</accession>
<evidence type="ECO:0000313" key="9">
    <source>
        <dbReference type="EMBL" id="KIY92351.1"/>
    </source>
</evidence>